<reference evidence="2" key="1">
    <citation type="journal article" date="2019" name="Int. J. Syst. Evol. Microbiol.">
        <title>The Global Catalogue of Microorganisms (GCM) 10K type strain sequencing project: providing services to taxonomists for standard genome sequencing and annotation.</title>
        <authorList>
            <consortium name="The Broad Institute Genomics Platform"/>
            <consortium name="The Broad Institute Genome Sequencing Center for Infectious Disease"/>
            <person name="Wu L."/>
            <person name="Ma J."/>
        </authorList>
    </citation>
    <scope>NUCLEOTIDE SEQUENCE [LARGE SCALE GENOMIC DNA]</scope>
    <source>
        <strain evidence="2">CGMCC 1.7030</strain>
    </source>
</reference>
<dbReference type="EMBL" id="JBHSKS010000026">
    <property type="protein sequence ID" value="MFC5193654.1"/>
    <property type="molecule type" value="Genomic_DNA"/>
</dbReference>
<accession>A0ABW0C182</accession>
<evidence type="ECO:0000313" key="2">
    <source>
        <dbReference type="Proteomes" id="UP001596163"/>
    </source>
</evidence>
<evidence type="ECO:0000313" key="1">
    <source>
        <dbReference type="EMBL" id="MFC5193654.1"/>
    </source>
</evidence>
<keyword evidence="2" id="KW-1185">Reference proteome</keyword>
<organism evidence="1 2">
    <name type="scientific">Algoriphagus aquatilis</name>
    <dbReference type="NCBI Taxonomy" id="490186"/>
    <lineage>
        <taxon>Bacteria</taxon>
        <taxon>Pseudomonadati</taxon>
        <taxon>Bacteroidota</taxon>
        <taxon>Cytophagia</taxon>
        <taxon>Cytophagales</taxon>
        <taxon>Cyclobacteriaceae</taxon>
        <taxon>Algoriphagus</taxon>
    </lineage>
</organism>
<gene>
    <name evidence="1" type="ORF">ACFPIK_17910</name>
</gene>
<proteinExistence type="predicted"/>
<protein>
    <recommendedName>
        <fullName evidence="3">DUF4221 domain-containing protein</fullName>
    </recommendedName>
</protein>
<dbReference type="RefSeq" id="WP_377917796.1">
    <property type="nucleotide sequence ID" value="NZ_JBHSKS010000026.1"/>
</dbReference>
<comment type="caution">
    <text evidence="1">The sequence shown here is derived from an EMBL/GenBank/DDBJ whole genome shotgun (WGS) entry which is preliminary data.</text>
</comment>
<evidence type="ECO:0008006" key="3">
    <source>
        <dbReference type="Google" id="ProtNLM"/>
    </source>
</evidence>
<sequence>MNKIFLLSFKVVCCFSACSNHSEKYQDRKVEVQTVKDISFQSNGDLFLVPDYSFPAHLVYQNSDSILFFNIFASGLSSIFYRDSIFNSGVTLPLIQIKNQLLDRPNFFFKRKGGFVFIQNNLLLMFNDSLEFENALDIRKYYPISKFDLSYFKTNNNFDIGLYFSSYDALNDVFYFFSKDILNSEIGLFKYDFTADTLTNVKDFYDKEWVKNQEIVHKNDLVFIIDNLPFLLVKDDFLISTYYSNSKIDVLNTKTQDFFSKNIKSSFLPEKKSFPPKIPNDVNSLDALDFTLDWEKEVAYGEIKYWKNCDCFFRTVKGPSEEQIKNYDVFIQFFDKNFELIQELNLSKFNSNIGMFSLPLSSVLLFKSKIQNSEDNYSFIEVTFNFDK</sequence>
<dbReference type="Proteomes" id="UP001596163">
    <property type="component" value="Unassembled WGS sequence"/>
</dbReference>
<name>A0ABW0C182_9BACT</name>